<dbReference type="GO" id="GO:0005794">
    <property type="term" value="C:Golgi apparatus"/>
    <property type="evidence" value="ECO:0007669"/>
    <property type="project" value="TreeGrafter"/>
</dbReference>
<dbReference type="PANTHER" id="PTHR10164">
    <property type="entry name" value="ISLET CELL AUTOANTIGEN 1"/>
    <property type="match status" value="1"/>
</dbReference>
<evidence type="ECO:0000256" key="1">
    <source>
        <dbReference type="SAM" id="MobiDB-lite"/>
    </source>
</evidence>
<dbReference type="CDD" id="cd07661">
    <property type="entry name" value="BAR_ICA69"/>
    <property type="match status" value="1"/>
</dbReference>
<dbReference type="GO" id="GO:0051049">
    <property type="term" value="P:regulation of transport"/>
    <property type="evidence" value="ECO:0007669"/>
    <property type="project" value="TreeGrafter"/>
</dbReference>
<dbReference type="SMART" id="SM01015">
    <property type="entry name" value="Arfaptin"/>
    <property type="match status" value="1"/>
</dbReference>
<dbReference type="InterPro" id="IPR024114">
    <property type="entry name" value="Islet_autoAg_Ica1/Ica1-like"/>
</dbReference>
<feature type="compositionally biased region" description="Pro residues" evidence="1">
    <location>
        <begin position="390"/>
        <end position="400"/>
    </location>
</feature>
<dbReference type="GeneTree" id="ENSGT00390000005530"/>
<dbReference type="InterPro" id="IPR010504">
    <property type="entry name" value="AH_dom"/>
</dbReference>
<name>A0A671Z2B4_SPAAU</name>
<keyword evidence="4" id="KW-1185">Reference proteome</keyword>
<dbReference type="SUPFAM" id="SSF103657">
    <property type="entry name" value="BAR/IMD domain-like"/>
    <property type="match status" value="1"/>
</dbReference>
<organism evidence="3 4">
    <name type="scientific">Sparus aurata</name>
    <name type="common">Gilthead sea bream</name>
    <dbReference type="NCBI Taxonomy" id="8175"/>
    <lineage>
        <taxon>Eukaryota</taxon>
        <taxon>Metazoa</taxon>
        <taxon>Chordata</taxon>
        <taxon>Craniata</taxon>
        <taxon>Vertebrata</taxon>
        <taxon>Euteleostomi</taxon>
        <taxon>Actinopterygii</taxon>
        <taxon>Neopterygii</taxon>
        <taxon>Teleostei</taxon>
        <taxon>Neoteleostei</taxon>
        <taxon>Acanthomorphata</taxon>
        <taxon>Eupercaria</taxon>
        <taxon>Spariformes</taxon>
        <taxon>Sparidae</taxon>
        <taxon>Sparus</taxon>
    </lineage>
</organism>
<proteinExistence type="predicted"/>
<dbReference type="Pfam" id="PF04629">
    <property type="entry name" value="ICA69"/>
    <property type="match status" value="2"/>
</dbReference>
<feature type="domain" description="AH" evidence="2">
    <location>
        <begin position="46"/>
        <end position="249"/>
    </location>
</feature>
<reference evidence="3" key="2">
    <citation type="submission" date="2025-08" db="UniProtKB">
        <authorList>
            <consortium name="Ensembl"/>
        </authorList>
    </citation>
    <scope>IDENTIFICATION</scope>
</reference>
<gene>
    <name evidence="3" type="primary">ICA1L</name>
    <name evidence="3" type="synonym">ical1</name>
</gene>
<feature type="region of interest" description="Disordered" evidence="1">
    <location>
        <begin position="336"/>
        <end position="418"/>
    </location>
</feature>
<dbReference type="PROSITE" id="PS50870">
    <property type="entry name" value="AH"/>
    <property type="match status" value="1"/>
</dbReference>
<evidence type="ECO:0000313" key="3">
    <source>
        <dbReference type="Ensembl" id="ENSSAUP00010069115.1"/>
    </source>
</evidence>
<dbReference type="GO" id="GO:0019904">
    <property type="term" value="F:protein domain specific binding"/>
    <property type="evidence" value="ECO:0007669"/>
    <property type="project" value="InterPro"/>
</dbReference>
<feature type="compositionally biased region" description="Pro residues" evidence="1">
    <location>
        <begin position="357"/>
        <end position="366"/>
    </location>
</feature>
<dbReference type="Pfam" id="PF06456">
    <property type="entry name" value="Arfaptin"/>
    <property type="match status" value="1"/>
</dbReference>
<dbReference type="SMART" id="SM01237">
    <property type="entry name" value="ICA69"/>
    <property type="match status" value="1"/>
</dbReference>
<protein>
    <submittedName>
        <fullName evidence="3">Islet cell autoantigen 1-like</fullName>
    </submittedName>
</protein>
<dbReference type="AlphaFoldDB" id="A0A671Z2B4"/>
<dbReference type="InterPro" id="IPR006723">
    <property type="entry name" value="Islet_autoAg_Ica1_C"/>
</dbReference>
<dbReference type="FunFam" id="1.20.1270.60:FF:000015">
    <property type="entry name" value="Islet cell autoantigen 1, 69kDa"/>
    <property type="match status" value="1"/>
</dbReference>
<accession>A0A671Z2B4</accession>
<feature type="compositionally biased region" description="Low complexity" evidence="1">
    <location>
        <begin position="370"/>
        <end position="381"/>
    </location>
</feature>
<feature type="compositionally biased region" description="Low complexity" evidence="1">
    <location>
        <begin position="401"/>
        <end position="418"/>
    </location>
</feature>
<reference evidence="3" key="1">
    <citation type="submission" date="2021-04" db="EMBL/GenBank/DDBJ databases">
        <authorList>
            <consortium name="Wellcome Sanger Institute Data Sharing"/>
        </authorList>
    </citation>
    <scope>NUCLEOTIDE SEQUENCE [LARGE SCALE GENOMIC DNA]</scope>
</reference>
<dbReference type="InterPro" id="IPR027267">
    <property type="entry name" value="AH/BAR_dom_sf"/>
</dbReference>
<dbReference type="Gene3D" id="1.20.1270.60">
    <property type="entry name" value="Arfaptin homology (AH) domain/BAR domain"/>
    <property type="match status" value="1"/>
</dbReference>
<dbReference type="PANTHER" id="PTHR10164:SF5">
    <property type="entry name" value="ISLET CELL AUTOANTIGEN 1-LIKE PROTEIN"/>
    <property type="match status" value="1"/>
</dbReference>
<feature type="region of interest" description="Disordered" evidence="1">
    <location>
        <begin position="277"/>
        <end position="306"/>
    </location>
</feature>
<dbReference type="Proteomes" id="UP000472265">
    <property type="component" value="Chromosome 24"/>
</dbReference>
<sequence>MDGYVGGRALLGEDSSVMARMQKKFWKTKQVLIKATGKKEDEYVVASDADLDAKLEFFRSVQSTCTELLKVIEKYQQRITRLSQEENELGLFLRFQGEHDRTKAGNMMDATSKALCTSAKQRMALCPPLHRLHQEVETFRRRAIADTLLTVTRMEKARTEYRGALLWMKDVSQELDPDTYKQLEKFRKVQAQVRGTKGQFEKLKNDVCQKVDMLGASRCNMLSHSLCTYQTTLLQFWEKTAHAMSGIQEAFQGHVPYQFTTLKDLRDPLEELTDLQKQEDKKEKALQSGPSHTAGIGLGPEEEDGERGDMAFLKDLLSPGPGASDEFSREWQDAFGLFEPPSAPPCSTGTESSGPAARPPSNPPSPTGFLPSHLLDHSLSSTGWATPPMFQAPPLQPPPGQSQSAQPAPSSAANAAPAGSKDMSAWFNLFADLDPLSNPDAIGRSADELLNA</sequence>
<evidence type="ECO:0000313" key="4">
    <source>
        <dbReference type="Proteomes" id="UP000472265"/>
    </source>
</evidence>
<reference evidence="3" key="3">
    <citation type="submission" date="2025-09" db="UniProtKB">
        <authorList>
            <consortium name="Ensembl"/>
        </authorList>
    </citation>
    <scope>IDENTIFICATION</scope>
</reference>
<dbReference type="Ensembl" id="ENSSAUT00010072335.1">
    <property type="protein sequence ID" value="ENSSAUP00010069115.1"/>
    <property type="gene ID" value="ENSSAUG00010027392.1"/>
</dbReference>
<evidence type="ECO:0000259" key="2">
    <source>
        <dbReference type="PROSITE" id="PS50870"/>
    </source>
</evidence>